<protein>
    <submittedName>
        <fullName evidence="3">Membrane-associated protein, putative</fullName>
    </submittedName>
</protein>
<feature type="region of interest" description="Disordered" evidence="1">
    <location>
        <begin position="228"/>
        <end position="260"/>
    </location>
</feature>
<dbReference type="EMBL" id="CYKH01000024">
    <property type="protein sequence ID" value="CUE61017.1"/>
    <property type="molecule type" value="Genomic_DNA"/>
</dbReference>
<reference evidence="4" key="1">
    <citation type="submission" date="2015-09" db="EMBL/GenBank/DDBJ databases">
        <authorList>
            <consortium name="Pathogen Informatics"/>
        </authorList>
    </citation>
    <scope>NUCLEOTIDE SEQUENCE [LARGE SCALE GENOMIC DNA]</scope>
    <source>
        <strain evidence="4">Lake Konstanz</strain>
    </source>
</reference>
<accession>A0A0S4INJ1</accession>
<proteinExistence type="predicted"/>
<feature type="transmembrane region" description="Helical" evidence="2">
    <location>
        <begin position="316"/>
        <end position="334"/>
    </location>
</feature>
<evidence type="ECO:0000256" key="1">
    <source>
        <dbReference type="SAM" id="MobiDB-lite"/>
    </source>
</evidence>
<sequence>MAASTWKYVIFLLTLVGLGGYFHLFFIAPSTARILYIQTVTLTRKVPLEIFAQYDPSIATPCIVAFSPCGVFQAMFTDEELFRMRSAAETAVGRKQSNNELPGTARIRNAPGGVGVDASQLLGTEDEERPQRKNVAASDEQTQSGLVTVPNNLRNAHLRFASKHHIGHQLLEMWHYPISYLLCSRAQLCDYEWLTPNLITFTHLGIGIITGLCFFRASKHWDSRVRASLRGGPGGGDVSDDSTSSMTHETPKAEPPAGGDALEMTTVTGSCEGTPSAPQKKRLHRNMSASTVNYKVPSLNPDATLSGTATLEMSEFAALTPSSAIAVALFFFFYHRRRYRQAPDDDGS</sequence>
<evidence type="ECO:0000313" key="3">
    <source>
        <dbReference type="EMBL" id="CUE61017.1"/>
    </source>
</evidence>
<name>A0A0S4INJ1_BODSA</name>
<feature type="region of interest" description="Disordered" evidence="1">
    <location>
        <begin position="93"/>
        <end position="142"/>
    </location>
</feature>
<evidence type="ECO:0000256" key="2">
    <source>
        <dbReference type="SAM" id="Phobius"/>
    </source>
</evidence>
<keyword evidence="2" id="KW-0472">Membrane</keyword>
<keyword evidence="4" id="KW-1185">Reference proteome</keyword>
<dbReference type="AlphaFoldDB" id="A0A0S4INJ1"/>
<evidence type="ECO:0000313" key="4">
    <source>
        <dbReference type="Proteomes" id="UP000051952"/>
    </source>
</evidence>
<dbReference type="Proteomes" id="UP000051952">
    <property type="component" value="Unassembled WGS sequence"/>
</dbReference>
<organism evidence="3 4">
    <name type="scientific">Bodo saltans</name>
    <name type="common">Flagellated protozoan</name>
    <dbReference type="NCBI Taxonomy" id="75058"/>
    <lineage>
        <taxon>Eukaryota</taxon>
        <taxon>Discoba</taxon>
        <taxon>Euglenozoa</taxon>
        <taxon>Kinetoplastea</taxon>
        <taxon>Metakinetoplastina</taxon>
        <taxon>Eubodonida</taxon>
        <taxon>Bodonidae</taxon>
        <taxon>Bodo</taxon>
    </lineage>
</organism>
<keyword evidence="2" id="KW-0812">Transmembrane</keyword>
<dbReference type="VEuPathDB" id="TriTrypDB:BSAL_49710"/>
<gene>
    <name evidence="3" type="ORF">BSAL_49710</name>
</gene>
<keyword evidence="2" id="KW-1133">Transmembrane helix</keyword>